<keyword evidence="1" id="KW-0812">Transmembrane</keyword>
<reference evidence="2 3" key="1">
    <citation type="journal article" date="2016" name="Sci. Rep.">
        <title>Complete genome sequence and transcriptomic analysis of a novel marine strain Bacillus weihaiensis reveals the mechanism of brown algae degradation.</title>
        <authorList>
            <person name="Zhu Y."/>
            <person name="Chen P."/>
            <person name="Bao Y."/>
            <person name="Men Y."/>
            <person name="Zeng Y."/>
            <person name="Yang J."/>
            <person name="Sun J."/>
            <person name="Sun Y."/>
        </authorList>
    </citation>
    <scope>NUCLEOTIDE SEQUENCE [LARGE SCALE GENOMIC DNA]</scope>
    <source>
        <strain evidence="2 3">Alg07</strain>
    </source>
</reference>
<evidence type="ECO:0000256" key="1">
    <source>
        <dbReference type="SAM" id="Phobius"/>
    </source>
</evidence>
<keyword evidence="1" id="KW-0472">Membrane</keyword>
<accession>A0A1L3MTS2</accession>
<sequence>MIRNRKFLLFLLMIIPWLTIPLLGKKSFIRFLPASIFITTVVKLEDMLAEKRRWWWFYEKIHPKIGGNTPFIVGPFFIGSMWILKFTYGKFYIYLLINTILDSLFTYVLTNSLQRLGIASLVRLTRVQLSGLFFIKSLLLYGFQYMQERQRKEDYF</sequence>
<feature type="transmembrane region" description="Helical" evidence="1">
    <location>
        <begin position="7"/>
        <end position="24"/>
    </location>
</feature>
<evidence type="ECO:0000313" key="2">
    <source>
        <dbReference type="EMBL" id="APH05704.1"/>
    </source>
</evidence>
<feature type="transmembrane region" description="Helical" evidence="1">
    <location>
        <begin position="65"/>
        <end position="84"/>
    </location>
</feature>
<dbReference type="EMBL" id="CP016020">
    <property type="protein sequence ID" value="APH05704.1"/>
    <property type="molecule type" value="Genomic_DNA"/>
</dbReference>
<dbReference type="KEGG" id="bwh:A9C19_13630"/>
<protein>
    <submittedName>
        <fullName evidence="2">Uncharacterized protein</fullName>
    </submittedName>
</protein>
<feature type="transmembrane region" description="Helical" evidence="1">
    <location>
        <begin position="129"/>
        <end position="146"/>
    </location>
</feature>
<keyword evidence="1" id="KW-1133">Transmembrane helix</keyword>
<organism evidence="2 3">
    <name type="scientific">Bacillus weihaiensis</name>
    <dbReference type="NCBI Taxonomy" id="1547283"/>
    <lineage>
        <taxon>Bacteria</taxon>
        <taxon>Bacillati</taxon>
        <taxon>Bacillota</taxon>
        <taxon>Bacilli</taxon>
        <taxon>Bacillales</taxon>
        <taxon>Bacillaceae</taxon>
        <taxon>Bacillus</taxon>
    </lineage>
</organism>
<gene>
    <name evidence="2" type="ORF">A9C19_13630</name>
</gene>
<name>A0A1L3MTS2_9BACI</name>
<dbReference type="RefSeq" id="WP_072580497.1">
    <property type="nucleotide sequence ID" value="NZ_CP016020.1"/>
</dbReference>
<dbReference type="OrthoDB" id="1683771at2"/>
<dbReference type="Proteomes" id="UP000181936">
    <property type="component" value="Chromosome"/>
</dbReference>
<feature type="transmembrane region" description="Helical" evidence="1">
    <location>
        <begin position="91"/>
        <end position="109"/>
    </location>
</feature>
<evidence type="ECO:0000313" key="3">
    <source>
        <dbReference type="Proteomes" id="UP000181936"/>
    </source>
</evidence>
<dbReference type="AlphaFoldDB" id="A0A1L3MTS2"/>
<keyword evidence="3" id="KW-1185">Reference proteome</keyword>
<proteinExistence type="predicted"/>